<dbReference type="GO" id="GO:0016788">
    <property type="term" value="F:hydrolase activity, acting on ester bonds"/>
    <property type="evidence" value="ECO:0007669"/>
    <property type="project" value="InterPro"/>
</dbReference>
<keyword evidence="7" id="KW-1185">Reference proteome</keyword>
<evidence type="ECO:0000256" key="1">
    <source>
        <dbReference type="ARBA" id="ARBA00008668"/>
    </source>
</evidence>
<dbReference type="PANTHER" id="PTHR46020">
    <property type="entry name" value="OSJNBB0059K02.9 PROTEIN"/>
    <property type="match status" value="1"/>
</dbReference>
<protein>
    <recommendedName>
        <fullName evidence="8">GDSL esterase/lipase</fullName>
    </recommendedName>
</protein>
<proteinExistence type="inferred from homology"/>
<dbReference type="InterPro" id="IPR001087">
    <property type="entry name" value="GDSL"/>
</dbReference>
<feature type="region of interest" description="Disordered" evidence="5">
    <location>
        <begin position="181"/>
        <end position="201"/>
    </location>
</feature>
<keyword evidence="2" id="KW-0378">Hydrolase</keyword>
<evidence type="ECO:0000313" key="7">
    <source>
        <dbReference type="Proteomes" id="UP000027138"/>
    </source>
</evidence>
<dbReference type="Pfam" id="PF00657">
    <property type="entry name" value="Lipase_GDSL"/>
    <property type="match status" value="1"/>
</dbReference>
<evidence type="ECO:0000256" key="4">
    <source>
        <dbReference type="ARBA" id="ARBA00023098"/>
    </source>
</evidence>
<feature type="compositionally biased region" description="Gly residues" evidence="5">
    <location>
        <begin position="192"/>
        <end position="201"/>
    </location>
</feature>
<keyword evidence="3" id="KW-0442">Lipid degradation</keyword>
<dbReference type="Proteomes" id="UP000027138">
    <property type="component" value="Unassembled WGS sequence"/>
</dbReference>
<dbReference type="PANTHER" id="PTHR46020:SF32">
    <property type="entry name" value="GDSL ESTERASE_LIPASE"/>
    <property type="match status" value="1"/>
</dbReference>
<evidence type="ECO:0000256" key="3">
    <source>
        <dbReference type="ARBA" id="ARBA00022963"/>
    </source>
</evidence>
<dbReference type="AlphaFoldDB" id="A0A067KEC6"/>
<comment type="similarity">
    <text evidence="1">Belongs to the 'GDSL' lipolytic enzyme family.</text>
</comment>
<dbReference type="STRING" id="180498.A0A067KEC6"/>
<evidence type="ECO:0000256" key="2">
    <source>
        <dbReference type="ARBA" id="ARBA00022801"/>
    </source>
</evidence>
<evidence type="ECO:0000313" key="6">
    <source>
        <dbReference type="EMBL" id="KDP34472.1"/>
    </source>
</evidence>
<dbReference type="Gene3D" id="3.40.50.1110">
    <property type="entry name" value="SGNH hydrolase"/>
    <property type="match status" value="1"/>
</dbReference>
<accession>A0A067KEC6</accession>
<dbReference type="GO" id="GO:0016042">
    <property type="term" value="P:lipid catabolic process"/>
    <property type="evidence" value="ECO:0007669"/>
    <property type="project" value="UniProtKB-KW"/>
</dbReference>
<evidence type="ECO:0000256" key="5">
    <source>
        <dbReference type="SAM" id="MobiDB-lite"/>
    </source>
</evidence>
<keyword evidence="4" id="KW-0443">Lipid metabolism</keyword>
<evidence type="ECO:0008006" key="8">
    <source>
        <dbReference type="Google" id="ProtNLM"/>
    </source>
</evidence>
<sequence length="201" mass="22210">MDRLIFGANFAYGGTGVFDTVFPEPNMTTQIDFFQQLINEKIYSQRDLNNSLAILSLAGNDYSTYLIDHGGNTDGIMDFINKVVDQLALNMKRIYELGVRRVAVNELAPLGCLPQSTMDGSFKECDETRNGLVSYHNMVLETLVAKLNNETNAKLNQTANRDAFVTLDLYVAFKNVWKGEQPADPDLTGTDPGCGGAKIQP</sequence>
<name>A0A067KEC6_JATCU</name>
<reference evidence="6 7" key="1">
    <citation type="journal article" date="2014" name="PLoS ONE">
        <title>Global Analysis of Gene Expression Profiles in Physic Nut (Jatropha curcas L.) Seedlings Exposed to Salt Stress.</title>
        <authorList>
            <person name="Zhang L."/>
            <person name="Zhang C."/>
            <person name="Wu P."/>
            <person name="Chen Y."/>
            <person name="Li M."/>
            <person name="Jiang H."/>
            <person name="Wu G."/>
        </authorList>
    </citation>
    <scope>NUCLEOTIDE SEQUENCE [LARGE SCALE GENOMIC DNA]</scope>
    <source>
        <strain evidence="7">cv. GZQX0401</strain>
        <tissue evidence="6">Young leaves</tissue>
    </source>
</reference>
<dbReference type="EMBL" id="KK914527">
    <property type="protein sequence ID" value="KDP34472.1"/>
    <property type="molecule type" value="Genomic_DNA"/>
</dbReference>
<dbReference type="OrthoDB" id="1600564at2759"/>
<gene>
    <name evidence="6" type="ORF">JCGZ_12755</name>
</gene>
<organism evidence="6 7">
    <name type="scientific">Jatropha curcas</name>
    <name type="common">Barbados nut</name>
    <dbReference type="NCBI Taxonomy" id="180498"/>
    <lineage>
        <taxon>Eukaryota</taxon>
        <taxon>Viridiplantae</taxon>
        <taxon>Streptophyta</taxon>
        <taxon>Embryophyta</taxon>
        <taxon>Tracheophyta</taxon>
        <taxon>Spermatophyta</taxon>
        <taxon>Magnoliopsida</taxon>
        <taxon>eudicotyledons</taxon>
        <taxon>Gunneridae</taxon>
        <taxon>Pentapetalae</taxon>
        <taxon>rosids</taxon>
        <taxon>fabids</taxon>
        <taxon>Malpighiales</taxon>
        <taxon>Euphorbiaceae</taxon>
        <taxon>Crotonoideae</taxon>
        <taxon>Jatropheae</taxon>
        <taxon>Jatropha</taxon>
    </lineage>
</organism>
<dbReference type="InterPro" id="IPR036514">
    <property type="entry name" value="SGNH_hydro_sf"/>
</dbReference>